<evidence type="ECO:0000256" key="7">
    <source>
        <dbReference type="SAM" id="Phobius"/>
    </source>
</evidence>
<feature type="transmembrane region" description="Helical" evidence="7">
    <location>
        <begin position="231"/>
        <end position="250"/>
    </location>
</feature>
<evidence type="ECO:0000256" key="5">
    <source>
        <dbReference type="ARBA" id="ARBA00022989"/>
    </source>
</evidence>
<keyword evidence="5 7" id="KW-1133">Transmembrane helix</keyword>
<evidence type="ECO:0000259" key="8">
    <source>
        <dbReference type="Pfam" id="PF01757"/>
    </source>
</evidence>
<feature type="transmembrane region" description="Helical" evidence="7">
    <location>
        <begin position="111"/>
        <end position="135"/>
    </location>
</feature>
<dbReference type="EMBL" id="JAJEPV010000060">
    <property type="protein sequence ID" value="MCC2121125.1"/>
    <property type="molecule type" value="Genomic_DNA"/>
</dbReference>
<dbReference type="Pfam" id="PF01757">
    <property type="entry name" value="Acyl_transf_3"/>
    <property type="match status" value="1"/>
</dbReference>
<feature type="transmembrane region" description="Helical" evidence="7">
    <location>
        <begin position="142"/>
        <end position="163"/>
    </location>
</feature>
<comment type="caution">
    <text evidence="9">The sequence shown here is derived from an EMBL/GenBank/DDBJ whole genome shotgun (WGS) entry which is preliminary data.</text>
</comment>
<reference evidence="9 10" key="1">
    <citation type="submission" date="2021-10" db="EMBL/GenBank/DDBJ databases">
        <title>Anaerobic single-cell dispensing facilitates the cultivation of human gut bacteria.</title>
        <authorList>
            <person name="Afrizal A."/>
        </authorList>
    </citation>
    <scope>NUCLEOTIDE SEQUENCE [LARGE SCALE GENOMIC DNA]</scope>
    <source>
        <strain evidence="9 10">CLA-AA-H273</strain>
    </source>
</reference>
<gene>
    <name evidence="9" type="ORF">LKD75_16305</name>
</gene>
<dbReference type="GO" id="GO:0016413">
    <property type="term" value="F:O-acetyltransferase activity"/>
    <property type="evidence" value="ECO:0007669"/>
    <property type="project" value="TreeGrafter"/>
</dbReference>
<feature type="transmembrane region" description="Helical" evidence="7">
    <location>
        <begin position="50"/>
        <end position="69"/>
    </location>
</feature>
<organism evidence="9 10">
    <name type="scientific">Waltera acetigignens</name>
    <dbReference type="NCBI Taxonomy" id="2981769"/>
    <lineage>
        <taxon>Bacteria</taxon>
        <taxon>Bacillati</taxon>
        <taxon>Bacillota</taxon>
        <taxon>Clostridia</taxon>
        <taxon>Lachnospirales</taxon>
        <taxon>Lachnospiraceae</taxon>
        <taxon>Waltera</taxon>
    </lineage>
</organism>
<comment type="subcellular location">
    <subcellularLocation>
        <location evidence="1">Cell membrane</location>
        <topology evidence="1">Multi-pass membrane protein</topology>
    </subcellularLocation>
</comment>
<evidence type="ECO:0000256" key="2">
    <source>
        <dbReference type="ARBA" id="ARBA00007400"/>
    </source>
</evidence>
<feature type="transmembrane region" description="Helical" evidence="7">
    <location>
        <begin position="205"/>
        <end position="225"/>
    </location>
</feature>
<dbReference type="GO" id="GO:0005886">
    <property type="term" value="C:plasma membrane"/>
    <property type="evidence" value="ECO:0007669"/>
    <property type="project" value="UniProtKB-SubCell"/>
</dbReference>
<feature type="transmembrane region" description="Helical" evidence="7">
    <location>
        <begin position="262"/>
        <end position="287"/>
    </location>
</feature>
<evidence type="ECO:0000256" key="4">
    <source>
        <dbReference type="ARBA" id="ARBA00022692"/>
    </source>
</evidence>
<keyword evidence="9" id="KW-0808">Transferase</keyword>
<keyword evidence="9" id="KW-0012">Acyltransferase</keyword>
<feature type="transmembrane region" description="Helical" evidence="7">
    <location>
        <begin position="12"/>
        <end position="30"/>
    </location>
</feature>
<dbReference type="RefSeq" id="WP_227733906.1">
    <property type="nucleotide sequence ID" value="NZ_JAJEPV010000060.1"/>
</dbReference>
<evidence type="ECO:0000256" key="6">
    <source>
        <dbReference type="ARBA" id="ARBA00023136"/>
    </source>
</evidence>
<proteinExistence type="inferred from homology"/>
<sequence>MSTNSKEKRNNYIYILKALAIFSVICAHSTPLVDGSTKWNVLSSQLLDYLGTFGVPIFFSISGYLFAGNTRNWGDFWKRKVTTLFWPWICCETLLWFYVVLRKGGISIAAWLLFLLGYHHTTYYLTILVLFYVIYWKIRNHGVIWMLNAVLIISILETGWNVGIFHQLNMILDSYYLNPFNWMLFFGIGLLMYRDPQKAIQSFKGWWGILCICGSAVYFSVHLYLGLEFYYFSKYALIGDLLSLGTVVYLGRKLMNGKKKEVLLKIGDWSFSIYLLHQFVAGIVVAITNRWDFFVLTLCRPWIILAITACIVMVIDRIFREKLSWVRTIIGIR</sequence>
<feature type="transmembrane region" description="Helical" evidence="7">
    <location>
        <begin position="81"/>
        <end position="99"/>
    </location>
</feature>
<protein>
    <submittedName>
        <fullName evidence="9">Acyltransferase</fullName>
    </submittedName>
</protein>
<feature type="transmembrane region" description="Helical" evidence="7">
    <location>
        <begin position="293"/>
        <end position="315"/>
    </location>
</feature>
<dbReference type="Proteomes" id="UP001197795">
    <property type="component" value="Unassembled WGS sequence"/>
</dbReference>
<accession>A0AAE3D9N8</accession>
<dbReference type="PANTHER" id="PTHR40074:SF2">
    <property type="entry name" value="O-ACETYLTRANSFERASE WECH"/>
    <property type="match status" value="1"/>
</dbReference>
<keyword evidence="10" id="KW-1185">Reference proteome</keyword>
<evidence type="ECO:0000256" key="1">
    <source>
        <dbReference type="ARBA" id="ARBA00004651"/>
    </source>
</evidence>
<dbReference type="PANTHER" id="PTHR40074">
    <property type="entry name" value="O-ACETYLTRANSFERASE WECH"/>
    <property type="match status" value="1"/>
</dbReference>
<comment type="similarity">
    <text evidence="2">Belongs to the acyltransferase 3 family.</text>
</comment>
<dbReference type="GO" id="GO:0009246">
    <property type="term" value="P:enterobacterial common antigen biosynthetic process"/>
    <property type="evidence" value="ECO:0007669"/>
    <property type="project" value="TreeGrafter"/>
</dbReference>
<keyword evidence="3" id="KW-1003">Cell membrane</keyword>
<evidence type="ECO:0000313" key="9">
    <source>
        <dbReference type="EMBL" id="MCC2121125.1"/>
    </source>
</evidence>
<name>A0AAE3D9N8_9FIRM</name>
<keyword evidence="6 7" id="KW-0472">Membrane</keyword>
<evidence type="ECO:0000256" key="3">
    <source>
        <dbReference type="ARBA" id="ARBA00022475"/>
    </source>
</evidence>
<keyword evidence="4 7" id="KW-0812">Transmembrane</keyword>
<dbReference type="AlphaFoldDB" id="A0AAE3D9N8"/>
<dbReference type="InterPro" id="IPR002656">
    <property type="entry name" value="Acyl_transf_3_dom"/>
</dbReference>
<evidence type="ECO:0000313" key="10">
    <source>
        <dbReference type="Proteomes" id="UP001197795"/>
    </source>
</evidence>
<feature type="transmembrane region" description="Helical" evidence="7">
    <location>
        <begin position="175"/>
        <end position="193"/>
    </location>
</feature>
<feature type="domain" description="Acyltransferase 3" evidence="8">
    <location>
        <begin position="11"/>
        <end position="315"/>
    </location>
</feature>